<organism evidence="2 3">
    <name type="scientific">Saguinus oedipus</name>
    <name type="common">Cotton-top tamarin</name>
    <name type="synonym">Oedipomidas oedipus</name>
    <dbReference type="NCBI Taxonomy" id="9490"/>
    <lineage>
        <taxon>Eukaryota</taxon>
        <taxon>Metazoa</taxon>
        <taxon>Chordata</taxon>
        <taxon>Craniata</taxon>
        <taxon>Vertebrata</taxon>
        <taxon>Euteleostomi</taxon>
        <taxon>Mammalia</taxon>
        <taxon>Eutheria</taxon>
        <taxon>Euarchontoglires</taxon>
        <taxon>Primates</taxon>
        <taxon>Haplorrhini</taxon>
        <taxon>Platyrrhini</taxon>
        <taxon>Cebidae</taxon>
        <taxon>Callitrichinae</taxon>
        <taxon>Saguinus</taxon>
    </lineage>
</organism>
<feature type="compositionally biased region" description="Basic and acidic residues" evidence="1">
    <location>
        <begin position="22"/>
        <end position="37"/>
    </location>
</feature>
<keyword evidence="3" id="KW-1185">Reference proteome</keyword>
<proteinExistence type="predicted"/>
<reference evidence="2 3" key="1">
    <citation type="submission" date="2023-05" db="EMBL/GenBank/DDBJ databases">
        <title>B98-5 Cell Line De Novo Hybrid Assembly: An Optical Mapping Approach.</title>
        <authorList>
            <person name="Kananen K."/>
            <person name="Auerbach J.A."/>
            <person name="Kautto E."/>
            <person name="Blachly J.S."/>
        </authorList>
    </citation>
    <scope>NUCLEOTIDE SEQUENCE [LARGE SCALE GENOMIC DNA]</scope>
    <source>
        <strain evidence="2">B95-8</strain>
        <tissue evidence="2">Cell line</tissue>
    </source>
</reference>
<evidence type="ECO:0000313" key="3">
    <source>
        <dbReference type="Proteomes" id="UP001266305"/>
    </source>
</evidence>
<comment type="caution">
    <text evidence="2">The sequence shown here is derived from an EMBL/GenBank/DDBJ whole genome shotgun (WGS) entry which is preliminary data.</text>
</comment>
<evidence type="ECO:0000313" key="2">
    <source>
        <dbReference type="EMBL" id="KAK2107673.1"/>
    </source>
</evidence>
<feature type="compositionally biased region" description="Basic and acidic residues" evidence="1">
    <location>
        <begin position="1"/>
        <end position="12"/>
    </location>
</feature>
<feature type="compositionally biased region" description="Basic and acidic residues" evidence="1">
    <location>
        <begin position="57"/>
        <end position="76"/>
    </location>
</feature>
<accession>A0ABQ9VE66</accession>
<dbReference type="EMBL" id="JASSZA010000006">
    <property type="protein sequence ID" value="KAK2107673.1"/>
    <property type="molecule type" value="Genomic_DNA"/>
</dbReference>
<gene>
    <name evidence="2" type="ORF">P7K49_012838</name>
</gene>
<dbReference type="Proteomes" id="UP001266305">
    <property type="component" value="Unassembled WGS sequence"/>
</dbReference>
<feature type="region of interest" description="Disordered" evidence="1">
    <location>
        <begin position="1"/>
        <end position="100"/>
    </location>
</feature>
<name>A0ABQ9VE66_SAGOE</name>
<evidence type="ECO:0000256" key="1">
    <source>
        <dbReference type="SAM" id="MobiDB-lite"/>
    </source>
</evidence>
<sequence length="173" mass="18853">MLPGDTARREERENEDASVPGVREHLRPWPRRWDSRQGGRVHPGRGSAGRVSLTGLEPRRWKARRPERLGPGERRLQGSGPAGRAGELEAPAPPRPPRCALLTRPRAAVSGTLEQGTLGDRGLRKPHPSGKAPCCLPTAAPLGACKTPSLPYRSPLTTPAPRFRYLCCFSPQP</sequence>
<protein>
    <submittedName>
        <fullName evidence="2">Uncharacterized protein</fullName>
    </submittedName>
</protein>